<keyword evidence="2" id="KW-1185">Reference proteome</keyword>
<organism evidence="1 2">
    <name type="scientific">Rhamnella rubrinervis</name>
    <dbReference type="NCBI Taxonomy" id="2594499"/>
    <lineage>
        <taxon>Eukaryota</taxon>
        <taxon>Viridiplantae</taxon>
        <taxon>Streptophyta</taxon>
        <taxon>Embryophyta</taxon>
        <taxon>Tracheophyta</taxon>
        <taxon>Spermatophyta</taxon>
        <taxon>Magnoliopsida</taxon>
        <taxon>eudicotyledons</taxon>
        <taxon>Gunneridae</taxon>
        <taxon>Pentapetalae</taxon>
        <taxon>rosids</taxon>
        <taxon>fabids</taxon>
        <taxon>Rosales</taxon>
        <taxon>Rhamnaceae</taxon>
        <taxon>rhamnoid group</taxon>
        <taxon>Rhamneae</taxon>
        <taxon>Rhamnella</taxon>
    </lineage>
</organism>
<gene>
    <name evidence="1" type="ORF">FNV43_RR21511</name>
</gene>
<protein>
    <submittedName>
        <fullName evidence="1">Uncharacterized protein</fullName>
    </submittedName>
</protein>
<evidence type="ECO:0000313" key="2">
    <source>
        <dbReference type="Proteomes" id="UP000796880"/>
    </source>
</evidence>
<reference evidence="1" key="1">
    <citation type="submission" date="2020-03" db="EMBL/GenBank/DDBJ databases">
        <title>A high-quality chromosome-level genome assembly of a woody plant with both climbing and erect habits, Rhamnella rubrinervis.</title>
        <authorList>
            <person name="Lu Z."/>
            <person name="Yang Y."/>
            <person name="Zhu X."/>
            <person name="Sun Y."/>
        </authorList>
    </citation>
    <scope>NUCLEOTIDE SEQUENCE</scope>
    <source>
        <strain evidence="1">BYM</strain>
        <tissue evidence="1">Leaf</tissue>
    </source>
</reference>
<name>A0A8K0GRI2_9ROSA</name>
<dbReference type="EMBL" id="VOIH02000009">
    <property type="protein sequence ID" value="KAF3438747.1"/>
    <property type="molecule type" value="Genomic_DNA"/>
</dbReference>
<evidence type="ECO:0000313" key="1">
    <source>
        <dbReference type="EMBL" id="KAF3438747.1"/>
    </source>
</evidence>
<dbReference type="Proteomes" id="UP000796880">
    <property type="component" value="Unassembled WGS sequence"/>
</dbReference>
<sequence>MLPHTPTPPWHGNGVCGHPWCDNRPAADAANGGRPEFQKFRDGGIFPKGVAVLGSSCDDGWQCSTEHGTGSHRDIVDTQSVVAFGLGFCSILSPGYRWPGELGLCFEARPLLGQPRNCAVVASPGGLDLMSCSNARQCP</sequence>
<accession>A0A8K0GRI2</accession>
<comment type="caution">
    <text evidence="1">The sequence shown here is derived from an EMBL/GenBank/DDBJ whole genome shotgun (WGS) entry which is preliminary data.</text>
</comment>
<dbReference type="AlphaFoldDB" id="A0A8K0GRI2"/>
<proteinExistence type="predicted"/>